<dbReference type="PANTHER" id="PTHR42673">
    <property type="entry name" value="MALEYLACETOACETATE ISOMERASE"/>
    <property type="match status" value="1"/>
</dbReference>
<dbReference type="Proteomes" id="UP001056291">
    <property type="component" value="Chromosome"/>
</dbReference>
<gene>
    <name evidence="4" type="primary">maiA</name>
    <name evidence="4" type="ORF">NBZ79_00825</name>
</gene>
<comment type="similarity">
    <text evidence="1">Belongs to the GST superfamily. Zeta family.</text>
</comment>
<dbReference type="Gene3D" id="3.40.30.10">
    <property type="entry name" value="Glutaredoxin"/>
    <property type="match status" value="1"/>
</dbReference>
<dbReference type="EMBL" id="CP098747">
    <property type="protein sequence ID" value="USG61519.1"/>
    <property type="molecule type" value="Genomic_DNA"/>
</dbReference>
<dbReference type="Pfam" id="PF13417">
    <property type="entry name" value="GST_N_3"/>
    <property type="match status" value="1"/>
</dbReference>
<dbReference type="PROSITE" id="PS50404">
    <property type="entry name" value="GST_NTER"/>
    <property type="match status" value="1"/>
</dbReference>
<dbReference type="InterPro" id="IPR004045">
    <property type="entry name" value="Glutathione_S-Trfase_N"/>
</dbReference>
<dbReference type="EC" id="5.2.1.2" evidence="4"/>
<dbReference type="GO" id="GO:0016034">
    <property type="term" value="F:maleylacetoacetate isomerase activity"/>
    <property type="evidence" value="ECO:0007669"/>
    <property type="project" value="UniProtKB-EC"/>
</dbReference>
<accession>A0ABY4W8C0</accession>
<dbReference type="PANTHER" id="PTHR42673:SF4">
    <property type="entry name" value="MALEYLACETOACETATE ISOMERASE"/>
    <property type="match status" value="1"/>
</dbReference>
<dbReference type="InterPro" id="IPR036282">
    <property type="entry name" value="Glutathione-S-Trfase_C_sf"/>
</dbReference>
<dbReference type="InterPro" id="IPR005955">
    <property type="entry name" value="GST_Zeta"/>
</dbReference>
<proteinExistence type="inferred from homology"/>
<feature type="domain" description="GST C-terminal" evidence="3">
    <location>
        <begin position="84"/>
        <end position="207"/>
    </location>
</feature>
<dbReference type="InterPro" id="IPR010987">
    <property type="entry name" value="Glutathione-S-Trfase_C-like"/>
</dbReference>
<feature type="domain" description="GST N-terminal" evidence="2">
    <location>
        <begin position="2"/>
        <end position="79"/>
    </location>
</feature>
<dbReference type="Gene3D" id="1.20.1050.10">
    <property type="match status" value="1"/>
</dbReference>
<dbReference type="SFLD" id="SFLDG00358">
    <property type="entry name" value="Main_(cytGST)"/>
    <property type="match status" value="1"/>
</dbReference>
<keyword evidence="5" id="KW-1185">Reference proteome</keyword>
<keyword evidence="4" id="KW-0413">Isomerase</keyword>
<dbReference type="SFLD" id="SFLDS00019">
    <property type="entry name" value="Glutathione_Transferase_(cytos"/>
    <property type="match status" value="1"/>
</dbReference>
<evidence type="ECO:0000259" key="3">
    <source>
        <dbReference type="PROSITE" id="PS50405"/>
    </source>
</evidence>
<evidence type="ECO:0000313" key="5">
    <source>
        <dbReference type="Proteomes" id="UP001056291"/>
    </source>
</evidence>
<evidence type="ECO:0000259" key="2">
    <source>
        <dbReference type="PROSITE" id="PS50404"/>
    </source>
</evidence>
<name>A0ABY4W8C0_9PROT</name>
<dbReference type="CDD" id="cd03191">
    <property type="entry name" value="GST_C_Zeta"/>
    <property type="match status" value="1"/>
</dbReference>
<dbReference type="PROSITE" id="PS50405">
    <property type="entry name" value="GST_CTER"/>
    <property type="match status" value="1"/>
</dbReference>
<dbReference type="NCBIfam" id="TIGR01262">
    <property type="entry name" value="maiA"/>
    <property type="match status" value="1"/>
</dbReference>
<dbReference type="InterPro" id="IPR036249">
    <property type="entry name" value="Thioredoxin-like_sf"/>
</dbReference>
<dbReference type="SUPFAM" id="SSF52833">
    <property type="entry name" value="Thioredoxin-like"/>
    <property type="match status" value="1"/>
</dbReference>
<dbReference type="InterPro" id="IPR034330">
    <property type="entry name" value="GST_Zeta_C"/>
</dbReference>
<organism evidence="4 5">
    <name type="scientific">Sneathiella marina</name>
    <dbReference type="NCBI Taxonomy" id="2950108"/>
    <lineage>
        <taxon>Bacteria</taxon>
        <taxon>Pseudomonadati</taxon>
        <taxon>Pseudomonadota</taxon>
        <taxon>Alphaproteobacteria</taxon>
        <taxon>Sneathiellales</taxon>
        <taxon>Sneathiellaceae</taxon>
        <taxon>Sneathiella</taxon>
    </lineage>
</organism>
<evidence type="ECO:0000313" key="4">
    <source>
        <dbReference type="EMBL" id="USG61519.1"/>
    </source>
</evidence>
<reference evidence="4" key="1">
    <citation type="submission" date="2022-06" db="EMBL/GenBank/DDBJ databases">
        <title>Sneathiella actinostolidae sp. nov., isolated from a sea anemonein the Western Pacific Ocean.</title>
        <authorList>
            <person name="Wei M.J."/>
        </authorList>
    </citation>
    <scope>NUCLEOTIDE SEQUENCE</scope>
    <source>
        <strain evidence="4">PHK-P5</strain>
    </source>
</reference>
<evidence type="ECO:0000256" key="1">
    <source>
        <dbReference type="ARBA" id="ARBA00010007"/>
    </source>
</evidence>
<dbReference type="RefSeq" id="WP_251934592.1">
    <property type="nucleotide sequence ID" value="NZ_CP098747.1"/>
</dbReference>
<dbReference type="SUPFAM" id="SSF47616">
    <property type="entry name" value="GST C-terminal domain-like"/>
    <property type="match status" value="1"/>
</dbReference>
<dbReference type="InterPro" id="IPR040079">
    <property type="entry name" value="Glutathione_S-Trfase"/>
</dbReference>
<protein>
    <submittedName>
        <fullName evidence="4">Maleylacetoacetate isomerase</fullName>
        <ecNumber evidence="4">5.2.1.2</ecNumber>
    </submittedName>
</protein>
<sequence>MSDIVLYDYWRSSASYRVRIALNLKKLTFQSKVVDLAAGEKLYSHNPQGYVPVLMMKGKTLTQSLSIIEYLDELYPTPPLLGETADARQSVRALAHLVAMDIHPVCNLNVVNYAADLATSSNPVKVDWMKHFIGKGMTALEQLINDAGAGPFCYGDCPTLADICLMPQIYNADRWGFDISSLKRISEIGQRCAEIEAFQKAHPDAVR</sequence>